<name>A0A8T0J9I5_CERPU</name>
<organism evidence="2 3">
    <name type="scientific">Ceratodon purpureus</name>
    <name type="common">Fire moss</name>
    <name type="synonym">Dicranum purpureum</name>
    <dbReference type="NCBI Taxonomy" id="3225"/>
    <lineage>
        <taxon>Eukaryota</taxon>
        <taxon>Viridiplantae</taxon>
        <taxon>Streptophyta</taxon>
        <taxon>Embryophyta</taxon>
        <taxon>Bryophyta</taxon>
        <taxon>Bryophytina</taxon>
        <taxon>Bryopsida</taxon>
        <taxon>Dicranidae</taxon>
        <taxon>Pseudoditrichales</taxon>
        <taxon>Ditrichaceae</taxon>
        <taxon>Ceratodon</taxon>
    </lineage>
</organism>
<dbReference type="EMBL" id="CM026421">
    <property type="protein sequence ID" value="KAG0592397.1"/>
    <property type="molecule type" value="Genomic_DNA"/>
</dbReference>
<evidence type="ECO:0000256" key="1">
    <source>
        <dbReference type="SAM" id="MobiDB-lite"/>
    </source>
</evidence>
<dbReference type="AlphaFoldDB" id="A0A8T0J9I5"/>
<dbReference type="Proteomes" id="UP000822688">
    <property type="component" value="Chromosome 1"/>
</dbReference>
<evidence type="ECO:0000313" key="2">
    <source>
        <dbReference type="EMBL" id="KAG0592397.1"/>
    </source>
</evidence>
<proteinExistence type="predicted"/>
<sequence>MSKNASHVHGRAGPGEISCERQALRAKQVQGRGAERRCRGKFRSVKKRKTYVNIPISDVSSSQLLFHSSHLSASFAQQLPQPWIHASRQRQAPSPQPSPCLQKSQKP</sequence>
<evidence type="ECO:0000313" key="3">
    <source>
        <dbReference type="Proteomes" id="UP000822688"/>
    </source>
</evidence>
<reference evidence="2" key="1">
    <citation type="submission" date="2020-06" db="EMBL/GenBank/DDBJ databases">
        <title>WGS assembly of Ceratodon purpureus strain R40.</title>
        <authorList>
            <person name="Carey S.B."/>
            <person name="Jenkins J."/>
            <person name="Shu S."/>
            <person name="Lovell J.T."/>
            <person name="Sreedasyam A."/>
            <person name="Maumus F."/>
            <person name="Tiley G.P."/>
            <person name="Fernandez-Pozo N."/>
            <person name="Barry K."/>
            <person name="Chen C."/>
            <person name="Wang M."/>
            <person name="Lipzen A."/>
            <person name="Daum C."/>
            <person name="Saski C.A."/>
            <person name="Payton A.C."/>
            <person name="Mcbreen J.C."/>
            <person name="Conrad R.E."/>
            <person name="Kollar L.M."/>
            <person name="Olsson S."/>
            <person name="Huttunen S."/>
            <person name="Landis J.B."/>
            <person name="Wickett N.J."/>
            <person name="Johnson M.G."/>
            <person name="Rensing S.A."/>
            <person name="Grimwood J."/>
            <person name="Schmutz J."/>
            <person name="Mcdaniel S.F."/>
        </authorList>
    </citation>
    <scope>NUCLEOTIDE SEQUENCE</scope>
    <source>
        <strain evidence="2">R40</strain>
    </source>
</reference>
<accession>A0A8T0J9I5</accession>
<feature type="region of interest" description="Disordered" evidence="1">
    <location>
        <begin position="82"/>
        <end position="107"/>
    </location>
</feature>
<keyword evidence="3" id="KW-1185">Reference proteome</keyword>
<gene>
    <name evidence="2" type="ORF">KC19_1G248900</name>
</gene>
<protein>
    <submittedName>
        <fullName evidence="2">Uncharacterized protein</fullName>
    </submittedName>
</protein>
<comment type="caution">
    <text evidence="2">The sequence shown here is derived from an EMBL/GenBank/DDBJ whole genome shotgun (WGS) entry which is preliminary data.</text>
</comment>